<dbReference type="InterPro" id="IPR038282">
    <property type="entry name" value="DUF2267_sf"/>
</dbReference>
<keyword evidence="2" id="KW-1185">Reference proteome</keyword>
<dbReference type="EMBL" id="JACHXN010000009">
    <property type="protein sequence ID" value="MBB3146814.1"/>
    <property type="molecule type" value="Genomic_DNA"/>
</dbReference>
<protein>
    <submittedName>
        <fullName evidence="1">Uncharacterized protein (DUF2267 family)</fullName>
    </submittedName>
</protein>
<dbReference type="Gene3D" id="1.10.490.110">
    <property type="entry name" value="Uncharacterized conserved protein DUF2267"/>
    <property type="match status" value="1"/>
</dbReference>
<evidence type="ECO:0000313" key="2">
    <source>
        <dbReference type="Proteomes" id="UP000554520"/>
    </source>
</evidence>
<organism evidence="1 2">
    <name type="scientific">Phyllobacterium trifolii</name>
    <dbReference type="NCBI Taxonomy" id="300193"/>
    <lineage>
        <taxon>Bacteria</taxon>
        <taxon>Pseudomonadati</taxon>
        <taxon>Pseudomonadota</taxon>
        <taxon>Alphaproteobacteria</taxon>
        <taxon>Hyphomicrobiales</taxon>
        <taxon>Phyllobacteriaceae</taxon>
        <taxon>Phyllobacterium</taxon>
    </lineage>
</organism>
<dbReference type="AlphaFoldDB" id="A0A839UA47"/>
<dbReference type="Pfam" id="PF10025">
    <property type="entry name" value="DUF2267"/>
    <property type="match status" value="1"/>
</dbReference>
<dbReference type="InterPro" id="IPR018727">
    <property type="entry name" value="DUF2267"/>
</dbReference>
<comment type="caution">
    <text evidence="1">The sequence shown here is derived from an EMBL/GenBank/DDBJ whole genome shotgun (WGS) entry which is preliminary data.</text>
</comment>
<evidence type="ECO:0000313" key="1">
    <source>
        <dbReference type="EMBL" id="MBB3146814.1"/>
    </source>
</evidence>
<dbReference type="RefSeq" id="WP_183662629.1">
    <property type="nucleotide sequence ID" value="NZ_JACHXN010000009.1"/>
</dbReference>
<dbReference type="Proteomes" id="UP000554520">
    <property type="component" value="Unassembled WGS sequence"/>
</dbReference>
<sequence>MSNTTIAAFTHGAQQAQQWVNELDDDLNWDDKGRAYRLLRSVLHTLRDFLSIEEVADLSAQLPIVIRGVFFEEWDPSTAPVWKRKKQDFIEQVASDFKNDPLDNSNVAVAAVFKLMDRHISQGEITQVRNSMQKSLRNLWPATHGTR</sequence>
<proteinExistence type="predicted"/>
<accession>A0A839UA47</accession>
<name>A0A839UA47_9HYPH</name>
<gene>
    <name evidence="1" type="ORF">FHS21_003230</name>
</gene>
<reference evidence="1 2" key="1">
    <citation type="submission" date="2020-08" db="EMBL/GenBank/DDBJ databases">
        <title>Genomic Encyclopedia of Type Strains, Phase III (KMG-III): the genomes of soil and plant-associated and newly described type strains.</title>
        <authorList>
            <person name="Whitman W."/>
        </authorList>
    </citation>
    <scope>NUCLEOTIDE SEQUENCE [LARGE SCALE GENOMIC DNA]</scope>
    <source>
        <strain evidence="1 2">CECT 7015</strain>
    </source>
</reference>